<evidence type="ECO:0000256" key="5">
    <source>
        <dbReference type="SAM" id="Phobius"/>
    </source>
</evidence>
<accession>A0A348ALD7</accession>
<dbReference type="KEGG" id="mana:MAMMFC1_02570"/>
<proteinExistence type="predicted"/>
<evidence type="ECO:0000256" key="2">
    <source>
        <dbReference type="ARBA" id="ARBA00022692"/>
    </source>
</evidence>
<evidence type="ECO:0000256" key="1">
    <source>
        <dbReference type="ARBA" id="ARBA00004141"/>
    </source>
</evidence>
<evidence type="ECO:0000313" key="6">
    <source>
        <dbReference type="EMBL" id="BBB91885.1"/>
    </source>
</evidence>
<dbReference type="PANTHER" id="PTHR33514">
    <property type="entry name" value="PROTEIN ABCI12, CHLOROPLASTIC"/>
    <property type="match status" value="1"/>
</dbReference>
<reference evidence="6 7" key="1">
    <citation type="journal article" date="2018" name="Int. J. Syst. Evol. Microbiol.">
        <title>Methylomusa anaerophila gen. nov., sp. nov., an anaerobic methanol-utilizing bacterium isolated from a microbial fuel cell.</title>
        <authorList>
            <person name="Amano N."/>
            <person name="Yamamuro A."/>
            <person name="Miyahara M."/>
            <person name="Kouzuma A."/>
            <person name="Abe T."/>
            <person name="Watanabe K."/>
        </authorList>
    </citation>
    <scope>NUCLEOTIDE SEQUENCE [LARGE SCALE GENOMIC DNA]</scope>
    <source>
        <strain evidence="6 7">MMFC1</strain>
    </source>
</reference>
<keyword evidence="4 5" id="KW-0472">Membrane</keyword>
<name>A0A348ALD7_9FIRM</name>
<feature type="transmembrane region" description="Helical" evidence="5">
    <location>
        <begin position="162"/>
        <end position="186"/>
    </location>
</feature>
<evidence type="ECO:0000256" key="3">
    <source>
        <dbReference type="ARBA" id="ARBA00022989"/>
    </source>
</evidence>
<dbReference type="RefSeq" id="WP_126308851.1">
    <property type="nucleotide sequence ID" value="NZ_AP018449.1"/>
</dbReference>
<dbReference type="InterPro" id="IPR003339">
    <property type="entry name" value="ABC/ECF_trnsptr_transmembrane"/>
</dbReference>
<feature type="transmembrane region" description="Helical" evidence="5">
    <location>
        <begin position="25"/>
        <end position="53"/>
    </location>
</feature>
<feature type="transmembrane region" description="Helical" evidence="5">
    <location>
        <begin position="248"/>
        <end position="267"/>
    </location>
</feature>
<comment type="subcellular location">
    <subcellularLocation>
        <location evidence="1">Membrane</location>
        <topology evidence="1">Multi-pass membrane protein</topology>
    </subcellularLocation>
</comment>
<feature type="transmembrane region" description="Helical" evidence="5">
    <location>
        <begin position="94"/>
        <end position="116"/>
    </location>
</feature>
<sequence>MYDRTLWEATPSDTFIFKLDARTKIVLLAVSAFSAIGLDSPRSLFLLFCLTLILHAMARSSLPRWRILLIFLLFGMWGSMVSQALFYNQEPRTVLACMVSPAAPVVGAWTGGIFLYREGLEYGAVQALRSGIMLATGLLICWNSDPRQLLRCFMHWKMPYEFAFMLTIGLRFLPLMFHEMAVVLTAQRLRGFEPLKTLAPQRLVRTAFQTLFPILARTLRRAVTLAFSVESRSFGHGGRRVDMTPWPLLQKSLCLLAMLGLACMAALKTMYALQYNGIAYFPALRNVYDFIVMWM</sequence>
<keyword evidence="3 5" id="KW-1133">Transmembrane helix</keyword>
<dbReference type="Pfam" id="PF02361">
    <property type="entry name" value="CbiQ"/>
    <property type="match status" value="1"/>
</dbReference>
<evidence type="ECO:0000256" key="4">
    <source>
        <dbReference type="ARBA" id="ARBA00023136"/>
    </source>
</evidence>
<evidence type="ECO:0000313" key="7">
    <source>
        <dbReference type="Proteomes" id="UP000276437"/>
    </source>
</evidence>
<dbReference type="Proteomes" id="UP000276437">
    <property type="component" value="Chromosome"/>
</dbReference>
<dbReference type="AlphaFoldDB" id="A0A348ALD7"/>
<organism evidence="6 7">
    <name type="scientific">Methylomusa anaerophila</name>
    <dbReference type="NCBI Taxonomy" id="1930071"/>
    <lineage>
        <taxon>Bacteria</taxon>
        <taxon>Bacillati</taxon>
        <taxon>Bacillota</taxon>
        <taxon>Negativicutes</taxon>
        <taxon>Selenomonadales</taxon>
        <taxon>Sporomusaceae</taxon>
        <taxon>Methylomusa</taxon>
    </lineage>
</organism>
<dbReference type="EMBL" id="AP018449">
    <property type="protein sequence ID" value="BBB91885.1"/>
    <property type="molecule type" value="Genomic_DNA"/>
</dbReference>
<feature type="transmembrane region" description="Helical" evidence="5">
    <location>
        <begin position="65"/>
        <end position="87"/>
    </location>
</feature>
<protein>
    <submittedName>
        <fullName evidence="6">Energy-coupling factor transporter transmembrane protein EcfT</fullName>
    </submittedName>
</protein>
<dbReference type="GO" id="GO:0005886">
    <property type="term" value="C:plasma membrane"/>
    <property type="evidence" value="ECO:0007669"/>
    <property type="project" value="TreeGrafter"/>
</dbReference>
<keyword evidence="2 5" id="KW-0812">Transmembrane</keyword>
<dbReference type="OrthoDB" id="1633899at2"/>
<gene>
    <name evidence="6" type="primary">ecfT_4</name>
    <name evidence="6" type="ORF">MAMMFC1_02570</name>
</gene>
<dbReference type="PANTHER" id="PTHR33514:SF13">
    <property type="entry name" value="PROTEIN ABCI12, CHLOROPLASTIC"/>
    <property type="match status" value="1"/>
</dbReference>
<keyword evidence="7" id="KW-1185">Reference proteome</keyword>
<dbReference type="CDD" id="cd16914">
    <property type="entry name" value="EcfT"/>
    <property type="match status" value="1"/>
</dbReference>